<evidence type="ECO:0000256" key="8">
    <source>
        <dbReference type="ARBA" id="ARBA00022776"/>
    </source>
</evidence>
<feature type="compositionally biased region" description="Polar residues" evidence="14">
    <location>
        <begin position="183"/>
        <end position="195"/>
    </location>
</feature>
<keyword evidence="10 13" id="KW-0175">Coiled coil</keyword>
<evidence type="ECO:0000256" key="4">
    <source>
        <dbReference type="ARBA" id="ARBA00011010"/>
    </source>
</evidence>
<evidence type="ECO:0000256" key="7">
    <source>
        <dbReference type="ARBA" id="ARBA00022701"/>
    </source>
</evidence>
<gene>
    <name evidence="16" type="ORF">K7432_001450</name>
</gene>
<dbReference type="Proteomes" id="UP001479436">
    <property type="component" value="Unassembled WGS sequence"/>
</dbReference>
<sequence>MTDKLYGSSPFSPTIPSSPTTPSTPGSHQLGNKVLVQNKPGVIRFIGNTAFAKGRWIGVELDEPLGKNDGIVGGKVYFKCRPKHGMFVRASQLKSLHGTPAKRLFNDSATPETSRNSATPVTRFSRSNTHNGQPSIQGTPSRLPHPSKMGTTPTPSRSMSQRSASGSGRFTTPRPRRNIPSFEANSESASPTLENASLVLPPEEVETEDEQSSNPTVDDEHNSTESDETPQTPTHERTGKPGQVVPIKDYEELRLKLKVLENKRLEDREKWKEFEKVRNEAEQFMTIRSKLVVKLSELQQELRENRKSLKQAILDRENFENKHNDVSESLELMTLDKEMAEEKIENLTQEVALLRERIEEMAIELDVFKKAGESNFDGEGRSEIEIVQIERQNERLKEALVRLRDVTVEQETELNRKIKSLEKEVYSFQDLESTNKKLREQLDQSDNQVEDLKLRLDDAIGSEEIIEQLSEKNLALNEKIEEMKLVIDDLEALKELNDELEENHCETEKQLLAEIDIKDTSIRELKKSFESTEETIGDYENTINQFRQLVNNLQGDLEQLKQKEAIQTNESKDLNIHSQAMLNLNLQLQSTAMKAQAKQIDLDLRKLEADQATELLSYIKSYMPESFFINEYDSLRCLFLMKRLSFKTDLINKHISQNHQVVDALPAETSEELISVCEMRERLAWFSDLASRFVVHMSNCAPQEFLKLGPIYHELVGAERRLNNFTELLKKEDLNESQCLADLHRAVSQLEHLSESHLSNPKAFNFEMFHSLVRSVEYSADHVISILGHTEAFFQSPEFYDDFGGFDGVDKETVLKELLSPLSSLVQKAKTVKVVAKKLLRYFNGLSEQSMSLKPELIEQYRKTWRDIRLLVQFSSEAWKRMYTYALDKKDSKTLAQLSSLQSILFKTTEEVLKVGEVTPWDSANKIMEGISQELNRYFDLVHDTVNLQKVEINPAPWVKRSQVFKSEIVLSSEMDRKVAALNEEIIALIREGKIKDQSLEETAVKIELLEKRMNQVKKHLDRIGELEKELSRAKEHEKIYEEAIESLQSELDATNQSFERAMETRKQDPTSDNVPESTSEPSHPRSIVEHLSQSHHHYSQQMESLKEALRYLRSENAHLKSQKTLDSLGFDLQSRMAVTNPMSGKVKTNEKLKSITIETKKLVKDVHTVYSTARIIDISGTKPVKKWTSLKTVPQYRLQIQKSVLHTLHYRSDELKEQLKKLHVNQLQTQSNSCNLIYAR</sequence>
<feature type="region of interest" description="Disordered" evidence="14">
    <location>
        <begin position="1062"/>
        <end position="1087"/>
    </location>
</feature>
<evidence type="ECO:0000256" key="14">
    <source>
        <dbReference type="SAM" id="MobiDB-lite"/>
    </source>
</evidence>
<evidence type="ECO:0000256" key="3">
    <source>
        <dbReference type="ARBA" id="ARBA00004544"/>
    </source>
</evidence>
<dbReference type="PROSITE" id="PS50245">
    <property type="entry name" value="CAP_GLY_2"/>
    <property type="match status" value="1"/>
</dbReference>
<dbReference type="EMBL" id="JASJQH010000032">
    <property type="protein sequence ID" value="KAK9768156.1"/>
    <property type="molecule type" value="Genomic_DNA"/>
</dbReference>
<keyword evidence="12" id="KW-0131">Cell cycle</keyword>
<proteinExistence type="inferred from homology"/>
<evidence type="ECO:0000256" key="12">
    <source>
        <dbReference type="ARBA" id="ARBA00023306"/>
    </source>
</evidence>
<dbReference type="InterPro" id="IPR036859">
    <property type="entry name" value="CAP-Gly_dom_sf"/>
</dbReference>
<accession>A0ABR2X336</accession>
<keyword evidence="5" id="KW-0963">Cytoplasm</keyword>
<evidence type="ECO:0000313" key="17">
    <source>
        <dbReference type="Proteomes" id="UP001479436"/>
    </source>
</evidence>
<evidence type="ECO:0000256" key="5">
    <source>
        <dbReference type="ARBA" id="ARBA00022490"/>
    </source>
</evidence>
<feature type="domain" description="CAP-Gly" evidence="15">
    <location>
        <begin position="47"/>
        <end position="89"/>
    </location>
</feature>
<evidence type="ECO:0000256" key="2">
    <source>
        <dbReference type="ARBA" id="ARBA00004186"/>
    </source>
</evidence>
<keyword evidence="6" id="KW-0132">Cell division</keyword>
<keyword evidence="9" id="KW-0243">Dynein</keyword>
<keyword evidence="17" id="KW-1185">Reference proteome</keyword>
<dbReference type="PANTHER" id="PTHR18916:SF6">
    <property type="entry name" value="DYNACTIN SUBUNIT 1"/>
    <property type="match status" value="1"/>
</dbReference>
<dbReference type="InterPro" id="IPR000938">
    <property type="entry name" value="CAP-Gly_domain"/>
</dbReference>
<feature type="compositionally biased region" description="Polar residues" evidence="14">
    <location>
        <begin position="107"/>
        <end position="140"/>
    </location>
</feature>
<name>A0ABR2X336_9FUNG</name>
<comment type="caution">
    <text evidence="16">The sequence shown here is derived from an EMBL/GenBank/DDBJ whole genome shotgun (WGS) entry which is preliminary data.</text>
</comment>
<evidence type="ECO:0000259" key="15">
    <source>
        <dbReference type="PROSITE" id="PS50245"/>
    </source>
</evidence>
<feature type="compositionally biased region" description="Polar residues" evidence="14">
    <location>
        <begin position="1071"/>
        <end position="1082"/>
    </location>
</feature>
<keyword evidence="7" id="KW-0493">Microtubule</keyword>
<organism evidence="16 17">
    <name type="scientific">Basidiobolus ranarum</name>
    <dbReference type="NCBI Taxonomy" id="34480"/>
    <lineage>
        <taxon>Eukaryota</taxon>
        <taxon>Fungi</taxon>
        <taxon>Fungi incertae sedis</taxon>
        <taxon>Zoopagomycota</taxon>
        <taxon>Entomophthoromycotina</taxon>
        <taxon>Basidiobolomycetes</taxon>
        <taxon>Basidiobolales</taxon>
        <taxon>Basidiobolaceae</taxon>
        <taxon>Basidiobolus</taxon>
    </lineage>
</organism>
<evidence type="ECO:0000256" key="9">
    <source>
        <dbReference type="ARBA" id="ARBA00023017"/>
    </source>
</evidence>
<feature type="compositionally biased region" description="Low complexity" evidence="14">
    <location>
        <begin position="156"/>
        <end position="169"/>
    </location>
</feature>
<dbReference type="Pfam" id="PF01302">
    <property type="entry name" value="CAP_GLY"/>
    <property type="match status" value="1"/>
</dbReference>
<comment type="similarity">
    <text evidence="4">Belongs to the dynactin 150 kDa subunit family.</text>
</comment>
<evidence type="ECO:0000256" key="13">
    <source>
        <dbReference type="SAM" id="Coils"/>
    </source>
</evidence>
<reference evidence="16 17" key="1">
    <citation type="submission" date="2023-04" db="EMBL/GenBank/DDBJ databases">
        <title>Genome of Basidiobolus ranarum AG-B5.</title>
        <authorList>
            <person name="Stajich J.E."/>
            <person name="Carter-House D."/>
            <person name="Gryganskyi A."/>
        </authorList>
    </citation>
    <scope>NUCLEOTIDE SEQUENCE [LARGE SCALE GENOMIC DNA]</scope>
    <source>
        <strain evidence="16 17">AG-B5</strain>
    </source>
</reference>
<evidence type="ECO:0000256" key="1">
    <source>
        <dbReference type="ARBA" id="ARBA00004114"/>
    </source>
</evidence>
<comment type="subcellular location">
    <subcellularLocation>
        <location evidence="3">Cytoplasm</location>
        <location evidence="3">Cell cortex</location>
    </subcellularLocation>
    <subcellularLocation>
        <location evidence="1">Cytoplasm</location>
        <location evidence="1">Cytoskeleton</location>
        <location evidence="1">Microtubule organizing center</location>
        <location evidence="1">Centrosome</location>
        <location evidence="1">Centriole</location>
    </subcellularLocation>
    <subcellularLocation>
        <location evidence="2">Cytoplasm</location>
        <location evidence="2">Cytoskeleton</location>
        <location evidence="2">Spindle</location>
    </subcellularLocation>
</comment>
<feature type="coiled-coil region" evidence="13">
    <location>
        <begin position="250"/>
        <end position="570"/>
    </location>
</feature>
<evidence type="ECO:0000313" key="16">
    <source>
        <dbReference type="EMBL" id="KAK9768156.1"/>
    </source>
</evidence>
<evidence type="ECO:0000256" key="6">
    <source>
        <dbReference type="ARBA" id="ARBA00022618"/>
    </source>
</evidence>
<feature type="compositionally biased region" description="Low complexity" evidence="14">
    <location>
        <begin position="8"/>
        <end position="25"/>
    </location>
</feature>
<keyword evidence="11" id="KW-0206">Cytoskeleton</keyword>
<dbReference type="SMART" id="SM01052">
    <property type="entry name" value="CAP_GLY"/>
    <property type="match status" value="1"/>
</dbReference>
<dbReference type="PANTHER" id="PTHR18916">
    <property type="entry name" value="DYNACTIN 1-RELATED MICROTUBULE-BINDING"/>
    <property type="match status" value="1"/>
</dbReference>
<dbReference type="Pfam" id="PF12455">
    <property type="entry name" value="Dynactin"/>
    <property type="match status" value="1"/>
</dbReference>
<dbReference type="InterPro" id="IPR022157">
    <property type="entry name" value="Dynactin"/>
</dbReference>
<evidence type="ECO:0000256" key="10">
    <source>
        <dbReference type="ARBA" id="ARBA00023054"/>
    </source>
</evidence>
<evidence type="ECO:0000256" key="11">
    <source>
        <dbReference type="ARBA" id="ARBA00023212"/>
    </source>
</evidence>
<feature type="region of interest" description="Disordered" evidence="14">
    <location>
        <begin position="1"/>
        <end position="31"/>
    </location>
</feature>
<keyword evidence="8" id="KW-0498">Mitosis</keyword>
<dbReference type="Gene3D" id="2.30.30.190">
    <property type="entry name" value="CAP Gly-rich-like domain"/>
    <property type="match status" value="1"/>
</dbReference>
<protein>
    <recommendedName>
        <fullName evidence="15">CAP-Gly domain-containing protein</fullName>
    </recommendedName>
</protein>
<dbReference type="SUPFAM" id="SSF74924">
    <property type="entry name" value="Cap-Gly domain"/>
    <property type="match status" value="1"/>
</dbReference>
<feature type="region of interest" description="Disordered" evidence="14">
    <location>
        <begin position="102"/>
        <end position="246"/>
    </location>
</feature>